<name>A0ABW2IPC2_9PROT</name>
<proteinExistence type="predicted"/>
<organism evidence="3 4">
    <name type="scientific">Hirschia litorea</name>
    <dbReference type="NCBI Taxonomy" id="1199156"/>
    <lineage>
        <taxon>Bacteria</taxon>
        <taxon>Pseudomonadati</taxon>
        <taxon>Pseudomonadota</taxon>
        <taxon>Alphaproteobacteria</taxon>
        <taxon>Hyphomonadales</taxon>
        <taxon>Hyphomonadaceae</taxon>
        <taxon>Hirschia</taxon>
    </lineage>
</organism>
<evidence type="ECO:0000256" key="1">
    <source>
        <dbReference type="SAM" id="MobiDB-lite"/>
    </source>
</evidence>
<sequence>MTVYQFEPHRKRRDEQAKQAAKQNAAPKKNTIKYIGLLIGIVVLVAGIMYGPGSL</sequence>
<feature type="transmembrane region" description="Helical" evidence="2">
    <location>
        <begin position="32"/>
        <end position="51"/>
    </location>
</feature>
<keyword evidence="2" id="KW-1133">Transmembrane helix</keyword>
<dbReference type="Proteomes" id="UP001596492">
    <property type="component" value="Unassembled WGS sequence"/>
</dbReference>
<dbReference type="RefSeq" id="WP_382169063.1">
    <property type="nucleotide sequence ID" value="NZ_JBHTBR010000009.1"/>
</dbReference>
<comment type="caution">
    <text evidence="3">The sequence shown here is derived from an EMBL/GenBank/DDBJ whole genome shotgun (WGS) entry which is preliminary data.</text>
</comment>
<evidence type="ECO:0000313" key="3">
    <source>
        <dbReference type="EMBL" id="MFC7293016.1"/>
    </source>
</evidence>
<feature type="region of interest" description="Disordered" evidence="1">
    <location>
        <begin position="1"/>
        <end position="26"/>
    </location>
</feature>
<keyword evidence="2" id="KW-0812">Transmembrane</keyword>
<dbReference type="EMBL" id="JBHTBR010000009">
    <property type="protein sequence ID" value="MFC7293016.1"/>
    <property type="molecule type" value="Genomic_DNA"/>
</dbReference>
<evidence type="ECO:0000256" key="2">
    <source>
        <dbReference type="SAM" id="Phobius"/>
    </source>
</evidence>
<reference evidence="4" key="1">
    <citation type="journal article" date="2019" name="Int. J. Syst. Evol. Microbiol.">
        <title>The Global Catalogue of Microorganisms (GCM) 10K type strain sequencing project: providing services to taxonomists for standard genome sequencing and annotation.</title>
        <authorList>
            <consortium name="The Broad Institute Genomics Platform"/>
            <consortium name="The Broad Institute Genome Sequencing Center for Infectious Disease"/>
            <person name="Wu L."/>
            <person name="Ma J."/>
        </authorList>
    </citation>
    <scope>NUCLEOTIDE SEQUENCE [LARGE SCALE GENOMIC DNA]</scope>
    <source>
        <strain evidence="4">CCUG 51308</strain>
    </source>
</reference>
<evidence type="ECO:0000313" key="4">
    <source>
        <dbReference type="Proteomes" id="UP001596492"/>
    </source>
</evidence>
<accession>A0ABW2IPC2</accession>
<keyword evidence="4" id="KW-1185">Reference proteome</keyword>
<gene>
    <name evidence="3" type="ORF">ACFQS8_15450</name>
</gene>
<protein>
    <submittedName>
        <fullName evidence="3">Uncharacterized protein</fullName>
    </submittedName>
</protein>
<keyword evidence="2" id="KW-0472">Membrane</keyword>